<keyword evidence="1" id="KW-1133">Transmembrane helix</keyword>
<feature type="transmembrane region" description="Helical" evidence="1">
    <location>
        <begin position="212"/>
        <end position="232"/>
    </location>
</feature>
<keyword evidence="1" id="KW-0472">Membrane</keyword>
<comment type="caution">
    <text evidence="3">The sequence shown here is derived from an EMBL/GenBank/DDBJ whole genome shotgun (WGS) entry which is preliminary data.</text>
</comment>
<protein>
    <recommendedName>
        <fullName evidence="2">PiggyBac transposable element-derived protein domain-containing protein</fullName>
    </recommendedName>
</protein>
<reference evidence="3 4" key="1">
    <citation type="submission" date="2024-01" db="EMBL/GenBank/DDBJ databases">
        <title>The genome of the rayed Mediterranean limpet Patella caerulea (Linnaeus, 1758).</title>
        <authorList>
            <person name="Anh-Thu Weber A."/>
            <person name="Halstead-Nussloch G."/>
        </authorList>
    </citation>
    <scope>NUCLEOTIDE SEQUENCE [LARGE SCALE GENOMIC DNA]</scope>
    <source>
        <strain evidence="3">AATW-2023a</strain>
        <tissue evidence="3">Whole specimen</tissue>
    </source>
</reference>
<sequence>MVPFKGRSFLRQYLPNKPKKWGFKLWGRCDASGFLHDFNVYQGKGTGIDVKGMKDCGLGGNVVISLCESLDRDCGYKVFADNFFSNFNMVKQLKSRGLEYTGTINKNRIHNAPLKSDNELNKKGRGSHSTVSVKDNDIALTKWKETKTVTMVSTYLTAEPVSKVTRYDKSRKVHVEVDRPNVVEVYNKKMGGVDLLDMMCSLYKRQIKGKRWYMYIFYHTLTIAMVNAWFLYKRDCVINGVRKPMPLKLFQSSVAEVFLKKDRPVSARVGRPLSMLQSPPATKKGHYTPAPPTEVRLDKVDHFPVAHQKRNRCRHCGNGYTQWKCRKCDVFLCLTPGAQPRNCFLTYHSN</sequence>
<dbReference type="AlphaFoldDB" id="A0AAN8PCW4"/>
<organism evidence="3 4">
    <name type="scientific">Patella caerulea</name>
    <name type="common">Rayed Mediterranean limpet</name>
    <dbReference type="NCBI Taxonomy" id="87958"/>
    <lineage>
        <taxon>Eukaryota</taxon>
        <taxon>Metazoa</taxon>
        <taxon>Spiralia</taxon>
        <taxon>Lophotrochozoa</taxon>
        <taxon>Mollusca</taxon>
        <taxon>Gastropoda</taxon>
        <taxon>Patellogastropoda</taxon>
        <taxon>Patelloidea</taxon>
        <taxon>Patellidae</taxon>
        <taxon>Patella</taxon>
    </lineage>
</organism>
<keyword evidence="4" id="KW-1185">Reference proteome</keyword>
<feature type="domain" description="PiggyBac transposable element-derived protein" evidence="2">
    <location>
        <begin position="1"/>
        <end position="229"/>
    </location>
</feature>
<accession>A0AAN8PCW4</accession>
<dbReference type="Pfam" id="PF13843">
    <property type="entry name" value="DDE_Tnp_1_7"/>
    <property type="match status" value="1"/>
</dbReference>
<dbReference type="Proteomes" id="UP001347796">
    <property type="component" value="Unassembled WGS sequence"/>
</dbReference>
<evidence type="ECO:0000313" key="3">
    <source>
        <dbReference type="EMBL" id="KAK6172618.1"/>
    </source>
</evidence>
<evidence type="ECO:0000313" key="4">
    <source>
        <dbReference type="Proteomes" id="UP001347796"/>
    </source>
</evidence>
<keyword evidence="1" id="KW-0812">Transmembrane</keyword>
<gene>
    <name evidence="3" type="ORF">SNE40_016236</name>
</gene>
<dbReference type="InterPro" id="IPR029526">
    <property type="entry name" value="PGBD"/>
</dbReference>
<dbReference type="PANTHER" id="PTHR47272">
    <property type="entry name" value="DDE_TNP_1_7 DOMAIN-CONTAINING PROTEIN"/>
    <property type="match status" value="1"/>
</dbReference>
<name>A0AAN8PCW4_PATCE</name>
<evidence type="ECO:0000259" key="2">
    <source>
        <dbReference type="Pfam" id="PF13843"/>
    </source>
</evidence>
<proteinExistence type="predicted"/>
<evidence type="ECO:0000256" key="1">
    <source>
        <dbReference type="SAM" id="Phobius"/>
    </source>
</evidence>
<dbReference type="EMBL" id="JAZGQO010000011">
    <property type="protein sequence ID" value="KAK6172618.1"/>
    <property type="molecule type" value="Genomic_DNA"/>
</dbReference>